<evidence type="ECO:0000256" key="2">
    <source>
        <dbReference type="ARBA" id="ARBA00007371"/>
    </source>
</evidence>
<evidence type="ECO:0000256" key="1">
    <source>
        <dbReference type="ARBA" id="ARBA00004613"/>
    </source>
</evidence>
<organism evidence="8 9">
    <name type="scientific">Callorhinus ursinus</name>
    <name type="common">Northern fur seal</name>
    <dbReference type="NCBI Taxonomy" id="34884"/>
    <lineage>
        <taxon>Eukaryota</taxon>
        <taxon>Metazoa</taxon>
        <taxon>Chordata</taxon>
        <taxon>Craniata</taxon>
        <taxon>Vertebrata</taxon>
        <taxon>Euteleostomi</taxon>
        <taxon>Mammalia</taxon>
        <taxon>Eutheria</taxon>
        <taxon>Laurasiatheria</taxon>
        <taxon>Carnivora</taxon>
        <taxon>Caniformia</taxon>
        <taxon>Pinnipedia</taxon>
        <taxon>Otariidae</taxon>
        <taxon>Callorhinus</taxon>
    </lineage>
</organism>
<keyword evidence="5" id="KW-1015">Disulfide bond</keyword>
<proteinExistence type="inferred from homology"/>
<dbReference type="Pfam" id="PF13841">
    <property type="entry name" value="Defensin_beta_2"/>
    <property type="match status" value="1"/>
</dbReference>
<dbReference type="GO" id="GO:0042742">
    <property type="term" value="P:defense response to bacterium"/>
    <property type="evidence" value="ECO:0007669"/>
    <property type="project" value="UniProtKB-UniRule"/>
</dbReference>
<sequence>MAIVEVWENVLNSLMKSFETGDKKLVFRPWKISNVGYSSFTIATCTLVDPDRCTKSFGYCRRRCFKYEKQIDICLSPSKICCIERLFEED</sequence>
<keyword evidence="3 6" id="KW-0964">Secreted</keyword>
<evidence type="ECO:0000256" key="4">
    <source>
        <dbReference type="ARBA" id="ARBA00022729"/>
    </source>
</evidence>
<dbReference type="GeneID" id="112837814"/>
<comment type="similarity">
    <text evidence="2 6">Belongs to the beta-defensin family.</text>
</comment>
<keyword evidence="6" id="KW-0211">Defensin</keyword>
<name>A0A3Q7QVI5_CALUR</name>
<reference evidence="9" key="2">
    <citation type="submission" date="2025-08" db="UniProtKB">
        <authorList>
            <consortium name="RefSeq"/>
        </authorList>
    </citation>
    <scope>IDENTIFICATION</scope>
    <source>
        <tissue evidence="9">Blood</tissue>
    </source>
</reference>
<dbReference type="GO" id="GO:0045087">
    <property type="term" value="P:innate immune response"/>
    <property type="evidence" value="ECO:0007669"/>
    <property type="project" value="InterPro"/>
</dbReference>
<comment type="subcellular location">
    <subcellularLocation>
        <location evidence="1 6">Secreted</location>
    </subcellularLocation>
</comment>
<gene>
    <name evidence="9" type="primary">DEFB114</name>
</gene>
<keyword evidence="6" id="KW-0044">Antibiotic</keyword>
<keyword evidence="8" id="KW-1185">Reference proteome</keyword>
<evidence type="ECO:0000259" key="7">
    <source>
        <dbReference type="Pfam" id="PF13841"/>
    </source>
</evidence>
<evidence type="ECO:0000313" key="8">
    <source>
        <dbReference type="Proteomes" id="UP000286641"/>
    </source>
</evidence>
<accession>A0A3Q7QVI5</accession>
<evidence type="ECO:0000256" key="3">
    <source>
        <dbReference type="ARBA" id="ARBA00022525"/>
    </source>
</evidence>
<evidence type="ECO:0000256" key="5">
    <source>
        <dbReference type="ARBA" id="ARBA00023157"/>
    </source>
</evidence>
<keyword evidence="6" id="KW-0929">Antimicrobial</keyword>
<dbReference type="CTD" id="245928"/>
<dbReference type="AlphaFoldDB" id="A0A3Q7QVI5"/>
<comment type="function">
    <text evidence="6">Has antibacterial activity.</text>
</comment>
<dbReference type="InParanoid" id="A0A3Q7QVI5"/>
<dbReference type="Proteomes" id="UP000286641">
    <property type="component" value="Unplaced"/>
</dbReference>
<feature type="domain" description="Beta-defensin" evidence="7">
    <location>
        <begin position="52"/>
        <end position="82"/>
    </location>
</feature>
<dbReference type="InterPro" id="IPR025933">
    <property type="entry name" value="Beta_defensin_dom"/>
</dbReference>
<protein>
    <recommendedName>
        <fullName evidence="6">Beta-defensin</fullName>
    </recommendedName>
</protein>
<dbReference type="RefSeq" id="XP_025746172.1">
    <property type="nucleotide sequence ID" value="XM_025890387.1"/>
</dbReference>
<dbReference type="GO" id="GO:0005576">
    <property type="term" value="C:extracellular region"/>
    <property type="evidence" value="ECO:0007669"/>
    <property type="project" value="UniProtKB-SubCell"/>
</dbReference>
<evidence type="ECO:0000313" key="9">
    <source>
        <dbReference type="RefSeq" id="XP_025746172.1"/>
    </source>
</evidence>
<reference key="1">
    <citation type="submission" date="2019-01" db="UniProtKB">
        <authorList>
            <consortium name="RefSeq"/>
        </authorList>
    </citation>
    <scope>IDENTIFICATION</scope>
</reference>
<keyword evidence="4" id="KW-0732">Signal</keyword>
<evidence type="ECO:0000256" key="6">
    <source>
        <dbReference type="RuleBase" id="RU231113"/>
    </source>
</evidence>